<dbReference type="InterPro" id="IPR017853">
    <property type="entry name" value="GH"/>
</dbReference>
<dbReference type="AlphaFoldDB" id="A0A1H0ZMZ2"/>
<keyword evidence="10" id="KW-0326">Glycosidase</keyword>
<evidence type="ECO:0000256" key="8">
    <source>
        <dbReference type="ARBA" id="ARBA00022801"/>
    </source>
</evidence>
<dbReference type="SMART" id="SM00641">
    <property type="entry name" value="Glyco_25"/>
    <property type="match status" value="1"/>
</dbReference>
<dbReference type="GO" id="GO:0016998">
    <property type="term" value="P:cell wall macromolecule catabolic process"/>
    <property type="evidence" value="ECO:0007669"/>
    <property type="project" value="InterPro"/>
</dbReference>
<keyword evidence="9" id="KW-1015">Disulfide bond</keyword>
<keyword evidence="13" id="KW-1185">Reference proteome</keyword>
<dbReference type="CDD" id="cd06412">
    <property type="entry name" value="GH25_CH-type"/>
    <property type="match status" value="1"/>
</dbReference>
<dbReference type="InterPro" id="IPR002053">
    <property type="entry name" value="Glyco_hydro_25"/>
</dbReference>
<sequence length="278" mass="29976">MIALRSPRSSRRRRAHRGRVTGTARLAGVFALAVAGVGSPAAAVPHPDGVAPAPRDPGPSVHGMDVSGHQGKVNWRGAWQSGARFAYVKATEGTGFRSSTYRAQSSGARAVGMLRGAYHFGRPDVSGAAEQARFFVEHGGDWVPDGRTLPGVLDIEYNPYGPDKCYGLGPARMSQWIAEFSDTYRELTGRFPAIYTTRNWWNTCTGGNTGFAGNNPLWVARYGPEVGQLPAGWDQHTMWQHDNGGTFPGDQNLFNGEMAALKRFAAGTARQRAAADRS</sequence>
<keyword evidence="8" id="KW-0378">Hydrolase</keyword>
<dbReference type="GO" id="GO:0031640">
    <property type="term" value="P:killing of cells of another organism"/>
    <property type="evidence" value="ECO:0007669"/>
    <property type="project" value="UniProtKB-KW"/>
</dbReference>
<comment type="subcellular location">
    <subcellularLocation>
        <location evidence="2">Secreted</location>
    </subcellularLocation>
</comment>
<reference evidence="13" key="1">
    <citation type="submission" date="2016-10" db="EMBL/GenBank/DDBJ databases">
        <authorList>
            <person name="Varghese N."/>
            <person name="Submissions S."/>
        </authorList>
    </citation>
    <scope>NUCLEOTIDE SEQUENCE [LARGE SCALE GENOMIC DNA]</scope>
    <source>
        <strain evidence="13">DSM 45459</strain>
    </source>
</reference>
<dbReference type="GO" id="GO:0009253">
    <property type="term" value="P:peptidoglycan catabolic process"/>
    <property type="evidence" value="ECO:0007669"/>
    <property type="project" value="InterPro"/>
</dbReference>
<dbReference type="PANTHER" id="PTHR34135">
    <property type="entry name" value="LYSOZYME"/>
    <property type="match status" value="1"/>
</dbReference>
<dbReference type="EC" id="3.2.1.17" evidence="4"/>
<evidence type="ECO:0000313" key="12">
    <source>
        <dbReference type="EMBL" id="SDQ28762.1"/>
    </source>
</evidence>
<dbReference type="InterPro" id="IPR018077">
    <property type="entry name" value="Glyco_hydro_fam25_subgr"/>
</dbReference>
<keyword evidence="7" id="KW-0081">Bacteriolytic enzyme</keyword>
<dbReference type="EMBL" id="FNKO01000001">
    <property type="protein sequence ID" value="SDQ28762.1"/>
    <property type="molecule type" value="Genomic_DNA"/>
</dbReference>
<evidence type="ECO:0000256" key="4">
    <source>
        <dbReference type="ARBA" id="ARBA00012732"/>
    </source>
</evidence>
<evidence type="ECO:0000256" key="3">
    <source>
        <dbReference type="ARBA" id="ARBA00010646"/>
    </source>
</evidence>
<dbReference type="FunFam" id="3.20.20.80:FF:000060">
    <property type="entry name" value="Lysozyme M1"/>
    <property type="match status" value="1"/>
</dbReference>
<proteinExistence type="inferred from homology"/>
<protein>
    <recommendedName>
        <fullName evidence="4">lysozyme</fullName>
        <ecNumber evidence="4">3.2.1.17</ecNumber>
    </recommendedName>
</protein>
<evidence type="ECO:0000256" key="6">
    <source>
        <dbReference type="ARBA" id="ARBA00022529"/>
    </source>
</evidence>
<dbReference type="Pfam" id="PF01183">
    <property type="entry name" value="Glyco_hydro_25"/>
    <property type="match status" value="1"/>
</dbReference>
<evidence type="ECO:0000256" key="10">
    <source>
        <dbReference type="ARBA" id="ARBA00023295"/>
    </source>
</evidence>
<comment type="function">
    <text evidence="11">This enzyme has both lysozyme (acetylmuramidase) and diacetylmuramidase activities.</text>
</comment>
<dbReference type="GO" id="GO:0005576">
    <property type="term" value="C:extracellular region"/>
    <property type="evidence" value="ECO:0007669"/>
    <property type="project" value="UniProtKB-SubCell"/>
</dbReference>
<accession>A0A1H0ZMZ2</accession>
<dbReference type="GO" id="GO:0003796">
    <property type="term" value="F:lysozyme activity"/>
    <property type="evidence" value="ECO:0007669"/>
    <property type="project" value="UniProtKB-EC"/>
</dbReference>
<organism evidence="12 13">
    <name type="scientific">Actinopolyspora saharensis</name>
    <dbReference type="NCBI Taxonomy" id="995062"/>
    <lineage>
        <taxon>Bacteria</taxon>
        <taxon>Bacillati</taxon>
        <taxon>Actinomycetota</taxon>
        <taxon>Actinomycetes</taxon>
        <taxon>Actinopolysporales</taxon>
        <taxon>Actinopolysporaceae</taxon>
        <taxon>Actinopolyspora</taxon>
    </lineage>
</organism>
<dbReference type="Proteomes" id="UP000199301">
    <property type="component" value="Unassembled WGS sequence"/>
</dbReference>
<comment type="similarity">
    <text evidence="3">Belongs to the glycosyl hydrolase 25 family.</text>
</comment>
<dbReference type="GO" id="GO:0016052">
    <property type="term" value="P:carbohydrate catabolic process"/>
    <property type="evidence" value="ECO:0007669"/>
    <property type="project" value="TreeGrafter"/>
</dbReference>
<evidence type="ECO:0000256" key="9">
    <source>
        <dbReference type="ARBA" id="ARBA00023157"/>
    </source>
</evidence>
<evidence type="ECO:0000313" key="13">
    <source>
        <dbReference type="Proteomes" id="UP000199301"/>
    </source>
</evidence>
<dbReference type="PROSITE" id="PS51904">
    <property type="entry name" value="GLYCOSYL_HYDROL_F25_2"/>
    <property type="match status" value="1"/>
</dbReference>
<gene>
    <name evidence="12" type="ORF">SAMN04489718_1140</name>
</gene>
<evidence type="ECO:0000256" key="7">
    <source>
        <dbReference type="ARBA" id="ARBA00022638"/>
    </source>
</evidence>
<dbReference type="GO" id="GO:0042742">
    <property type="term" value="P:defense response to bacterium"/>
    <property type="evidence" value="ECO:0007669"/>
    <property type="project" value="UniProtKB-KW"/>
</dbReference>
<dbReference type="SUPFAM" id="SSF51445">
    <property type="entry name" value="(Trans)glycosidases"/>
    <property type="match status" value="1"/>
</dbReference>
<evidence type="ECO:0000256" key="11">
    <source>
        <dbReference type="ARBA" id="ARBA00055588"/>
    </source>
</evidence>
<evidence type="ECO:0000256" key="5">
    <source>
        <dbReference type="ARBA" id="ARBA00022525"/>
    </source>
</evidence>
<dbReference type="Gene3D" id="3.20.20.80">
    <property type="entry name" value="Glycosidases"/>
    <property type="match status" value="1"/>
</dbReference>
<dbReference type="PANTHER" id="PTHR34135:SF2">
    <property type="entry name" value="LYSOZYME"/>
    <property type="match status" value="1"/>
</dbReference>
<keyword evidence="6" id="KW-0929">Antimicrobial</keyword>
<keyword evidence="5" id="KW-0964">Secreted</keyword>
<name>A0A1H0ZMZ2_9ACTN</name>
<evidence type="ECO:0000256" key="2">
    <source>
        <dbReference type="ARBA" id="ARBA00004613"/>
    </source>
</evidence>
<comment type="catalytic activity">
    <reaction evidence="1">
        <text>Hydrolysis of (1-&gt;4)-beta-linkages between N-acetylmuramic acid and N-acetyl-D-glucosamine residues in a peptidoglycan and between N-acetyl-D-glucosamine residues in chitodextrins.</text>
        <dbReference type="EC" id="3.2.1.17"/>
    </reaction>
</comment>
<evidence type="ECO:0000256" key="1">
    <source>
        <dbReference type="ARBA" id="ARBA00000632"/>
    </source>
</evidence>